<dbReference type="InterPro" id="IPR058652">
    <property type="entry name" value="VapC50_C"/>
</dbReference>
<dbReference type="Pfam" id="PF26343">
    <property type="entry name" value="VapC50_C"/>
    <property type="match status" value="1"/>
</dbReference>
<dbReference type="AlphaFoldDB" id="A0A1J5STL9"/>
<accession>A0A1J5STL9</accession>
<evidence type="ECO:0000259" key="2">
    <source>
        <dbReference type="Pfam" id="PF26343"/>
    </source>
</evidence>
<evidence type="ECO:0000259" key="1">
    <source>
        <dbReference type="Pfam" id="PF13470"/>
    </source>
</evidence>
<name>A0A1J5STL9_9ZZZZ</name>
<protein>
    <submittedName>
        <fullName evidence="3">Uncharacterized protein</fullName>
    </submittedName>
</protein>
<dbReference type="InterPro" id="IPR029060">
    <property type="entry name" value="PIN-like_dom_sf"/>
</dbReference>
<dbReference type="InterPro" id="IPR002716">
    <property type="entry name" value="PIN_dom"/>
</dbReference>
<dbReference type="EMBL" id="MLJW01000019">
    <property type="protein sequence ID" value="OIR11881.1"/>
    <property type="molecule type" value="Genomic_DNA"/>
</dbReference>
<dbReference type="SUPFAM" id="SSF88723">
    <property type="entry name" value="PIN domain-like"/>
    <property type="match status" value="1"/>
</dbReference>
<comment type="caution">
    <text evidence="3">The sequence shown here is derived from an EMBL/GenBank/DDBJ whole genome shotgun (WGS) entry which is preliminary data.</text>
</comment>
<reference evidence="3" key="1">
    <citation type="submission" date="2016-10" db="EMBL/GenBank/DDBJ databases">
        <title>Sequence of Gallionella enrichment culture.</title>
        <authorList>
            <person name="Poehlein A."/>
            <person name="Muehling M."/>
            <person name="Daniel R."/>
        </authorList>
    </citation>
    <scope>NUCLEOTIDE SEQUENCE</scope>
</reference>
<gene>
    <name evidence="3" type="ORF">GALL_67380</name>
</gene>
<proteinExistence type="predicted"/>
<organism evidence="3">
    <name type="scientific">mine drainage metagenome</name>
    <dbReference type="NCBI Taxonomy" id="410659"/>
    <lineage>
        <taxon>unclassified sequences</taxon>
        <taxon>metagenomes</taxon>
        <taxon>ecological metagenomes</taxon>
    </lineage>
</organism>
<evidence type="ECO:0000313" key="3">
    <source>
        <dbReference type="EMBL" id="OIR11881.1"/>
    </source>
</evidence>
<sequence>MSSFTVVYDANVLYPAPLRDLLVRLAMTGLFRARWSDHIHEEWMRNVLKNRPDLTHAQLERTRQLMDSNCHDCLVTGYEALIEHLRLPDEGDRHVLAAAIRCGADAIITCNLKDFPNEVLSQHGIEAIHPDDFVVNNFDLNGARVLEAVRKHRASLKNPAMDVDTFLDTLLKQGLPQSVEILKNYKVAI</sequence>
<dbReference type="Pfam" id="PF13470">
    <property type="entry name" value="PIN_3"/>
    <property type="match status" value="1"/>
</dbReference>
<feature type="domain" description="PIN" evidence="1">
    <location>
        <begin position="6"/>
        <end position="112"/>
    </location>
</feature>
<feature type="domain" description="VapC50 C-terminal" evidence="2">
    <location>
        <begin position="130"/>
        <end position="183"/>
    </location>
</feature>